<reference evidence="1" key="1">
    <citation type="submission" date="2018-02" db="EMBL/GenBank/DDBJ databases">
        <title>Rhizophora mucronata_Transcriptome.</title>
        <authorList>
            <person name="Meera S.P."/>
            <person name="Sreeshan A."/>
            <person name="Augustine A."/>
        </authorList>
    </citation>
    <scope>NUCLEOTIDE SEQUENCE</scope>
    <source>
        <tissue evidence="1">Leaf</tissue>
    </source>
</reference>
<sequence length="36" mass="4240">MKPYTHNPRYNQSPLNPLICGRVHVSLILIKFFITK</sequence>
<protein>
    <submittedName>
        <fullName evidence="1">Uncharacterized protein MANES_06G042900</fullName>
    </submittedName>
</protein>
<dbReference type="AlphaFoldDB" id="A0A2P2NHG1"/>
<dbReference type="EMBL" id="GGEC01061448">
    <property type="protein sequence ID" value="MBX41932.1"/>
    <property type="molecule type" value="Transcribed_RNA"/>
</dbReference>
<accession>A0A2P2NHG1</accession>
<proteinExistence type="predicted"/>
<organism evidence="1">
    <name type="scientific">Rhizophora mucronata</name>
    <name type="common">Asiatic mangrove</name>
    <dbReference type="NCBI Taxonomy" id="61149"/>
    <lineage>
        <taxon>Eukaryota</taxon>
        <taxon>Viridiplantae</taxon>
        <taxon>Streptophyta</taxon>
        <taxon>Embryophyta</taxon>
        <taxon>Tracheophyta</taxon>
        <taxon>Spermatophyta</taxon>
        <taxon>Magnoliopsida</taxon>
        <taxon>eudicotyledons</taxon>
        <taxon>Gunneridae</taxon>
        <taxon>Pentapetalae</taxon>
        <taxon>rosids</taxon>
        <taxon>fabids</taxon>
        <taxon>Malpighiales</taxon>
        <taxon>Rhizophoraceae</taxon>
        <taxon>Rhizophora</taxon>
    </lineage>
</organism>
<name>A0A2P2NHG1_RHIMU</name>
<evidence type="ECO:0000313" key="1">
    <source>
        <dbReference type="EMBL" id="MBX41932.1"/>
    </source>
</evidence>